<comment type="caution">
    <text evidence="1">The sequence shown here is derived from an EMBL/GenBank/DDBJ whole genome shotgun (WGS) entry which is preliminary data.</text>
</comment>
<proteinExistence type="predicted"/>
<sequence>MESKKILQIGQIACLVGGELWTRKALVEIVGSVSPLLLQLSGDKSDLTYSLRFQ</sequence>
<reference evidence="1 2" key="1">
    <citation type="submission" date="2018-08" db="EMBL/GenBank/DDBJ databases">
        <title>Genomic Encyclopedia of Archaeal and Bacterial Type Strains, Phase II (KMG-II): from individual species to whole genera.</title>
        <authorList>
            <person name="Goeker M."/>
        </authorList>
    </citation>
    <scope>NUCLEOTIDE SEQUENCE [LARGE SCALE GENOMIC DNA]</scope>
    <source>
        <strain evidence="1 2">DSM 15986</strain>
    </source>
</reference>
<protein>
    <submittedName>
        <fullName evidence="1">Uncharacterized protein</fullName>
    </submittedName>
</protein>
<name>A0A3E0DIJ0_9BACT</name>
<gene>
    <name evidence="1" type="ORF">C8N25_12168</name>
</gene>
<dbReference type="EMBL" id="QUNF01000021">
    <property type="protein sequence ID" value="REG82537.1"/>
    <property type="molecule type" value="Genomic_DNA"/>
</dbReference>
<evidence type="ECO:0000313" key="2">
    <source>
        <dbReference type="Proteomes" id="UP000256405"/>
    </source>
</evidence>
<dbReference type="AlphaFoldDB" id="A0A3E0DIJ0"/>
<keyword evidence="2" id="KW-1185">Reference proteome</keyword>
<dbReference type="Proteomes" id="UP000256405">
    <property type="component" value="Unassembled WGS sequence"/>
</dbReference>
<evidence type="ECO:0000313" key="1">
    <source>
        <dbReference type="EMBL" id="REG82537.1"/>
    </source>
</evidence>
<accession>A0A3E0DIJ0</accession>
<organism evidence="1 2">
    <name type="scientific">Algoriphagus antarcticus</name>
    <dbReference type="NCBI Taxonomy" id="238540"/>
    <lineage>
        <taxon>Bacteria</taxon>
        <taxon>Pseudomonadati</taxon>
        <taxon>Bacteroidota</taxon>
        <taxon>Cytophagia</taxon>
        <taxon>Cytophagales</taxon>
        <taxon>Cyclobacteriaceae</taxon>
        <taxon>Algoriphagus</taxon>
    </lineage>
</organism>